<accession>A0A929PYQ3</accession>
<evidence type="ECO:0000256" key="5">
    <source>
        <dbReference type="ARBA" id="ARBA00022989"/>
    </source>
</evidence>
<keyword evidence="4 7" id="KW-0812">Transmembrane</keyword>
<dbReference type="Proteomes" id="UP000622475">
    <property type="component" value="Unassembled WGS sequence"/>
</dbReference>
<comment type="caution">
    <text evidence="8">The sequence shown here is derived from an EMBL/GenBank/DDBJ whole genome shotgun (WGS) entry which is preliminary data.</text>
</comment>
<gene>
    <name evidence="8" type="ORF">IRJ16_17545</name>
</gene>
<proteinExistence type="inferred from homology"/>
<feature type="transmembrane region" description="Helical" evidence="7">
    <location>
        <begin position="320"/>
        <end position="338"/>
    </location>
</feature>
<dbReference type="Pfam" id="PF01790">
    <property type="entry name" value="LGT"/>
    <property type="match status" value="1"/>
</dbReference>
<feature type="transmembrane region" description="Helical" evidence="7">
    <location>
        <begin position="20"/>
        <end position="39"/>
    </location>
</feature>
<dbReference type="GO" id="GO:0008961">
    <property type="term" value="F:phosphatidylglycerol-prolipoprotein diacylglyceryl transferase activity"/>
    <property type="evidence" value="ECO:0007669"/>
    <property type="project" value="InterPro"/>
</dbReference>
<evidence type="ECO:0000256" key="7">
    <source>
        <dbReference type="SAM" id="Phobius"/>
    </source>
</evidence>
<dbReference type="PANTHER" id="PTHR30589">
    <property type="entry name" value="PROLIPOPROTEIN DIACYLGLYCERYL TRANSFERASE"/>
    <property type="match status" value="1"/>
</dbReference>
<dbReference type="EMBL" id="JADFFL010000007">
    <property type="protein sequence ID" value="MBE9663695.1"/>
    <property type="molecule type" value="Genomic_DNA"/>
</dbReference>
<keyword evidence="3 8" id="KW-0808">Transferase</keyword>
<evidence type="ECO:0000256" key="4">
    <source>
        <dbReference type="ARBA" id="ARBA00022692"/>
    </source>
</evidence>
<evidence type="ECO:0000256" key="3">
    <source>
        <dbReference type="ARBA" id="ARBA00022679"/>
    </source>
</evidence>
<keyword evidence="5 7" id="KW-1133">Transmembrane helix</keyword>
<feature type="transmembrane region" description="Helical" evidence="7">
    <location>
        <begin position="189"/>
        <end position="206"/>
    </location>
</feature>
<evidence type="ECO:0000256" key="6">
    <source>
        <dbReference type="ARBA" id="ARBA00023136"/>
    </source>
</evidence>
<organism evidence="8 9">
    <name type="scientific">Mucilaginibacter myungsuensis</name>
    <dbReference type="NCBI Taxonomy" id="649104"/>
    <lineage>
        <taxon>Bacteria</taxon>
        <taxon>Pseudomonadati</taxon>
        <taxon>Bacteroidota</taxon>
        <taxon>Sphingobacteriia</taxon>
        <taxon>Sphingobacteriales</taxon>
        <taxon>Sphingobacteriaceae</taxon>
        <taxon>Mucilaginibacter</taxon>
    </lineage>
</organism>
<dbReference type="RefSeq" id="WP_194112940.1">
    <property type="nucleotide sequence ID" value="NZ_JADFFL010000007.1"/>
</dbReference>
<reference evidence="8" key="1">
    <citation type="submission" date="2020-10" db="EMBL/GenBank/DDBJ databases">
        <title>Mucilaginibacter mali sp. nov., isolated from rhizosphere soil of apple orchard.</title>
        <authorList>
            <person name="Lee J.-S."/>
            <person name="Kim H.S."/>
            <person name="Kim J.-S."/>
        </authorList>
    </citation>
    <scope>NUCLEOTIDE SEQUENCE</scope>
    <source>
        <strain evidence="8">KCTC 22746</strain>
    </source>
</reference>
<evidence type="ECO:0000313" key="9">
    <source>
        <dbReference type="Proteomes" id="UP000622475"/>
    </source>
</evidence>
<dbReference type="GO" id="GO:0005886">
    <property type="term" value="C:plasma membrane"/>
    <property type="evidence" value="ECO:0007669"/>
    <property type="project" value="InterPro"/>
</dbReference>
<feature type="transmembrane region" description="Helical" evidence="7">
    <location>
        <begin position="297"/>
        <end position="314"/>
    </location>
</feature>
<keyword evidence="6 7" id="KW-0472">Membrane</keyword>
<feature type="transmembrane region" description="Helical" evidence="7">
    <location>
        <begin position="101"/>
        <end position="124"/>
    </location>
</feature>
<keyword evidence="2" id="KW-1003">Cell membrane</keyword>
<dbReference type="PANTHER" id="PTHR30589:SF0">
    <property type="entry name" value="PHOSPHATIDYLGLYCEROL--PROLIPOPROTEIN DIACYLGLYCERYL TRANSFERASE"/>
    <property type="match status" value="1"/>
</dbReference>
<feature type="transmembrane region" description="Helical" evidence="7">
    <location>
        <begin position="145"/>
        <end position="166"/>
    </location>
</feature>
<feature type="transmembrane region" description="Helical" evidence="7">
    <location>
        <begin position="60"/>
        <end position="81"/>
    </location>
</feature>
<keyword evidence="9" id="KW-1185">Reference proteome</keyword>
<evidence type="ECO:0000256" key="2">
    <source>
        <dbReference type="ARBA" id="ARBA00022475"/>
    </source>
</evidence>
<dbReference type="GO" id="GO:0042158">
    <property type="term" value="P:lipoprotein biosynthetic process"/>
    <property type="evidence" value="ECO:0007669"/>
    <property type="project" value="InterPro"/>
</dbReference>
<evidence type="ECO:0000313" key="8">
    <source>
        <dbReference type="EMBL" id="MBE9663695.1"/>
    </source>
</evidence>
<dbReference type="AlphaFoldDB" id="A0A929PYQ3"/>
<comment type="similarity">
    <text evidence="1">Belongs to the Lgt family.</text>
</comment>
<evidence type="ECO:0000256" key="1">
    <source>
        <dbReference type="ARBA" id="ARBA00007150"/>
    </source>
</evidence>
<name>A0A929PYQ3_9SPHI</name>
<dbReference type="InterPro" id="IPR001640">
    <property type="entry name" value="Lgt"/>
</dbReference>
<sequence>MFPTLSNIFEYLFNVRIPIPVQTFGFFVALAFVLPYFVFRAEFKRKEADGRIHPYIEKELTGMPASWLELLVNGLLGFVFGYKVVAAVLHHQMFLNDPVKFLFSAQGNWPAGILSGAAFVYWIYTDRKKQQLPEPKIIAKLLHPYELTGYLVFALGFVGFIGAKLFDVVEHHEALVADPVEMILSRDGFNFYGGLVFGALTYLYICQKKGMKLIHLADIGSPGMMLAYAVGRIGCHLSGDGDWGIINSSIKPGWLGWLPDWMWSFRFPHNAIDAGVPIDSCIGEHCMILARGVYPTSFYEAAVCLILFGLMWAFRRQITIPGLMFYLYLILNGIERYLIEQIRITDKHYFLAMAFTQAELIAVLFITGGITGIIYILTTRKNHRVN</sequence>
<protein>
    <submittedName>
        <fullName evidence="8">Prolipoprotein diacylglyceryl transferase</fullName>
    </submittedName>
</protein>
<feature type="transmembrane region" description="Helical" evidence="7">
    <location>
        <begin position="350"/>
        <end position="377"/>
    </location>
</feature>